<feature type="transmembrane region" description="Helical" evidence="1">
    <location>
        <begin position="193"/>
        <end position="214"/>
    </location>
</feature>
<keyword evidence="1" id="KW-0812">Transmembrane</keyword>
<feature type="transmembrane region" description="Helical" evidence="1">
    <location>
        <begin position="166"/>
        <end position="187"/>
    </location>
</feature>
<name>A0A1F2WRZ0_9ACTN</name>
<dbReference type="Gene3D" id="1.10.3730.20">
    <property type="match status" value="1"/>
</dbReference>
<evidence type="ECO:0000313" key="3">
    <source>
        <dbReference type="Proteomes" id="UP000177876"/>
    </source>
</evidence>
<dbReference type="PANTHER" id="PTHR40761:SF1">
    <property type="entry name" value="CONSERVED INTEGRAL MEMBRANE ALANINE VALINE AND LEUCINE RICH PROTEIN-RELATED"/>
    <property type="match status" value="1"/>
</dbReference>
<evidence type="ECO:0000313" key="2">
    <source>
        <dbReference type="EMBL" id="OFW59583.1"/>
    </source>
</evidence>
<dbReference type="EMBL" id="MELK01000013">
    <property type="protein sequence ID" value="OFW59583.1"/>
    <property type="molecule type" value="Genomic_DNA"/>
</dbReference>
<feature type="transmembrane region" description="Helical" evidence="1">
    <location>
        <begin position="106"/>
        <end position="124"/>
    </location>
</feature>
<feature type="transmembrane region" description="Helical" evidence="1">
    <location>
        <begin position="27"/>
        <end position="47"/>
    </location>
</feature>
<feature type="transmembrane region" description="Helical" evidence="1">
    <location>
        <begin position="67"/>
        <end position="94"/>
    </location>
</feature>
<dbReference type="SUPFAM" id="SSF103481">
    <property type="entry name" value="Multidrug resistance efflux transporter EmrE"/>
    <property type="match status" value="1"/>
</dbReference>
<proteinExistence type="predicted"/>
<feature type="transmembrane region" description="Helical" evidence="1">
    <location>
        <begin position="250"/>
        <end position="273"/>
    </location>
</feature>
<evidence type="ECO:0008006" key="4">
    <source>
        <dbReference type="Google" id="ProtNLM"/>
    </source>
</evidence>
<protein>
    <recommendedName>
        <fullName evidence="4">EamA domain-containing protein</fullName>
    </recommendedName>
</protein>
<dbReference type="AlphaFoldDB" id="A0A1F2WRZ0"/>
<keyword evidence="1" id="KW-1133">Transmembrane helix</keyword>
<keyword evidence="1" id="KW-0472">Membrane</keyword>
<evidence type="ECO:0000256" key="1">
    <source>
        <dbReference type="SAM" id="Phobius"/>
    </source>
</evidence>
<sequence>MTEAIAVIIAFAASFCENYSTYMQKKAMNALPCLSLRLSWTVLWTFFTNRPWLTAMVMEGVGISLYMVALIFLPVSIVEPIITAGIALVAFLAIRKLGETPGRVDFLAIGTIGIGVIFLAVSLAEGLPEHSTYEPLELWASAALVLFLAAAVPLGLYLFRRENIAAGLGFSGGSVFGLSAVFSRLLMGDFGNLWYVWLLACVLTYPVGFGLFQAGLQRGRAVVVAPIYNGMMLCVPIVVGTVALNEHLPASAALTALRLAAFILIAGGAILLSRSKAGEKPVRKLSEEREPRIS</sequence>
<gene>
    <name evidence="2" type="ORF">A2Y75_01200</name>
</gene>
<feature type="transmembrane region" description="Helical" evidence="1">
    <location>
        <begin position="136"/>
        <end position="159"/>
    </location>
</feature>
<feature type="transmembrane region" description="Helical" evidence="1">
    <location>
        <begin position="221"/>
        <end position="244"/>
    </location>
</feature>
<dbReference type="InterPro" id="IPR037185">
    <property type="entry name" value="EmrE-like"/>
</dbReference>
<dbReference type="Proteomes" id="UP000177876">
    <property type="component" value="Unassembled WGS sequence"/>
</dbReference>
<dbReference type="STRING" id="1797197.A2Y75_01200"/>
<organism evidence="2 3">
    <name type="scientific">Candidatus Solincola sediminis</name>
    <dbReference type="NCBI Taxonomy" id="1797199"/>
    <lineage>
        <taxon>Bacteria</taxon>
        <taxon>Bacillati</taxon>
        <taxon>Actinomycetota</taxon>
        <taxon>Candidatus Geothermincolia</taxon>
        <taxon>Candidatus Geothermincolales</taxon>
        <taxon>Candidatus Geothermincolaceae</taxon>
        <taxon>Candidatus Solincola</taxon>
    </lineage>
</organism>
<comment type="caution">
    <text evidence="2">The sequence shown here is derived from an EMBL/GenBank/DDBJ whole genome shotgun (WGS) entry which is preliminary data.</text>
</comment>
<reference evidence="2 3" key="1">
    <citation type="journal article" date="2016" name="Nat. Commun.">
        <title>Thousands of microbial genomes shed light on interconnected biogeochemical processes in an aquifer system.</title>
        <authorList>
            <person name="Anantharaman K."/>
            <person name="Brown C.T."/>
            <person name="Hug L.A."/>
            <person name="Sharon I."/>
            <person name="Castelle C.J."/>
            <person name="Probst A.J."/>
            <person name="Thomas B.C."/>
            <person name="Singh A."/>
            <person name="Wilkins M.J."/>
            <person name="Karaoz U."/>
            <person name="Brodie E.L."/>
            <person name="Williams K.H."/>
            <person name="Hubbard S.S."/>
            <person name="Banfield J.F."/>
        </authorList>
    </citation>
    <scope>NUCLEOTIDE SEQUENCE [LARGE SCALE GENOMIC DNA]</scope>
</reference>
<accession>A0A1F2WRZ0</accession>
<dbReference type="PANTHER" id="PTHR40761">
    <property type="entry name" value="CONSERVED INTEGRAL MEMBRANE ALANINE VALINE AND LEUCINE RICH PROTEIN-RELATED"/>
    <property type="match status" value="1"/>
</dbReference>